<proteinExistence type="inferred from homology"/>
<sequence>MLVLDYAGLPPEINSMRIFSGPGSGPMLTAATAWDAVGSDLRATALSFDSVVSELTSGPWTGAASRTMAAAAIPYVEWLSAAALRAEVSANQARAAATVFESAMGATVHPTMVEANRALLVSLVMTNIIGQNTPAIAAAESEYEGMWAQDVGAMAEYQLGSEFVVSTLMPFSSPPSELAGSSSQFAAVGSAAAESAGPSAELAAAGPASNVLTAASVVSSIVPLNAAAPVAKFAMMPAQMMMKAGKAPGAGQLSNSMKELGSKAATIINGGGRLGGGLSAGLGQARSIAGMSVPPAWMGTMPAAVTGLGAATSVEGAASHVPMVPMVPAGMGGGAGVASAVISRGSFAQMAQSRMRVLPRVGV</sequence>
<keyword evidence="5" id="KW-1185">Reference proteome</keyword>
<dbReference type="EMBL" id="CP046600">
    <property type="protein sequence ID" value="QUR66911.1"/>
    <property type="molecule type" value="Genomic_DNA"/>
</dbReference>
<evidence type="ECO:0000259" key="2">
    <source>
        <dbReference type="Pfam" id="PF00823"/>
    </source>
</evidence>
<dbReference type="InterPro" id="IPR022171">
    <property type="entry name" value="PPE_C"/>
</dbReference>
<dbReference type="SUPFAM" id="SSF140459">
    <property type="entry name" value="PE/PPE dimer-like"/>
    <property type="match status" value="1"/>
</dbReference>
<evidence type="ECO:0000256" key="1">
    <source>
        <dbReference type="ARBA" id="ARBA00010652"/>
    </source>
</evidence>
<dbReference type="Pfam" id="PF12484">
    <property type="entry name" value="PPE-SVP"/>
    <property type="match status" value="1"/>
</dbReference>
<feature type="domain" description="PPE family C-terminal" evidence="3">
    <location>
        <begin position="279"/>
        <end position="360"/>
    </location>
</feature>
<dbReference type="Proteomes" id="UP000682202">
    <property type="component" value="Chromosome"/>
</dbReference>
<name>A0A975PW76_9MYCO</name>
<organism evidence="4 5">
    <name type="scientific">Mycobacterium spongiae</name>
    <dbReference type="NCBI Taxonomy" id="886343"/>
    <lineage>
        <taxon>Bacteria</taxon>
        <taxon>Bacillati</taxon>
        <taxon>Actinomycetota</taxon>
        <taxon>Actinomycetes</taxon>
        <taxon>Mycobacteriales</taxon>
        <taxon>Mycobacteriaceae</taxon>
        <taxon>Mycobacterium</taxon>
    </lineage>
</organism>
<accession>A0A975PW76</accession>
<dbReference type="InterPro" id="IPR038332">
    <property type="entry name" value="PPE_sf"/>
</dbReference>
<dbReference type="AlphaFoldDB" id="A0A975PW76"/>
<dbReference type="PANTHER" id="PTHR46766">
    <property type="entry name" value="GLUTAMINE-RICH PROTEIN 2"/>
    <property type="match status" value="1"/>
</dbReference>
<dbReference type="InterPro" id="IPR000030">
    <property type="entry name" value="PPE_dom"/>
</dbReference>
<reference evidence="4" key="1">
    <citation type="submission" date="2019-12" db="EMBL/GenBank/DDBJ databases">
        <title>Mycobacterium spongiae sp. nov.</title>
        <authorList>
            <person name="Stinear T."/>
        </authorList>
    </citation>
    <scope>NUCLEOTIDE SEQUENCE</scope>
    <source>
        <strain evidence="4">FSD4b-SM</strain>
    </source>
</reference>
<evidence type="ECO:0000313" key="4">
    <source>
        <dbReference type="EMBL" id="QUR66911.1"/>
    </source>
</evidence>
<comment type="similarity">
    <text evidence="1">Belongs to the mycobacterial PPE family.</text>
</comment>
<dbReference type="RefSeq" id="WP_425518506.1">
    <property type="nucleotide sequence ID" value="NZ_CP046600.1"/>
</dbReference>
<feature type="domain" description="PPE" evidence="2">
    <location>
        <begin position="5"/>
        <end position="168"/>
    </location>
</feature>
<dbReference type="Gene3D" id="1.20.1260.20">
    <property type="entry name" value="PPE superfamily"/>
    <property type="match status" value="1"/>
</dbReference>
<dbReference type="PANTHER" id="PTHR46766:SF1">
    <property type="entry name" value="GLUTAMINE-RICH PROTEIN 2"/>
    <property type="match status" value="1"/>
</dbReference>
<dbReference type="GO" id="GO:0052572">
    <property type="term" value="P:response to host immune response"/>
    <property type="evidence" value="ECO:0007669"/>
    <property type="project" value="TreeGrafter"/>
</dbReference>
<dbReference type="KEGG" id="mspg:F6B93_07240"/>
<dbReference type="Pfam" id="PF00823">
    <property type="entry name" value="PPE"/>
    <property type="match status" value="1"/>
</dbReference>
<protein>
    <submittedName>
        <fullName evidence="4">PPE domain-containing protein</fullName>
    </submittedName>
</protein>
<evidence type="ECO:0000313" key="5">
    <source>
        <dbReference type="Proteomes" id="UP000682202"/>
    </source>
</evidence>
<gene>
    <name evidence="4" type="ORF">F6B93_07240</name>
</gene>
<dbReference type="FunFam" id="1.20.1260.20:FF:000001">
    <property type="entry name" value="PPE family protein PPE41"/>
    <property type="match status" value="1"/>
</dbReference>
<evidence type="ECO:0000259" key="3">
    <source>
        <dbReference type="Pfam" id="PF12484"/>
    </source>
</evidence>